<evidence type="ECO:0000256" key="2">
    <source>
        <dbReference type="ARBA" id="ARBA00004667"/>
    </source>
</evidence>
<comment type="subunit">
    <text evidence="4 8">Heteromultimer composed of HisG and HisZ subunits.</text>
</comment>
<dbReference type="RefSeq" id="WP_242942951.1">
    <property type="nucleotide sequence ID" value="NZ_FUXZ01000002.1"/>
</dbReference>
<comment type="similarity">
    <text evidence="3 8">Belongs to the class-II aminoacyl-tRNA synthetase family. HisZ subfamily.</text>
</comment>
<feature type="binding site" evidence="9">
    <location>
        <begin position="81"/>
        <end position="83"/>
    </location>
    <ligand>
        <name>L-histidine</name>
        <dbReference type="ChEBI" id="CHEBI:57595"/>
    </ligand>
</feature>
<dbReference type="GO" id="GO:0140096">
    <property type="term" value="F:catalytic activity, acting on a protein"/>
    <property type="evidence" value="ECO:0007669"/>
    <property type="project" value="UniProtKB-ARBA"/>
</dbReference>
<evidence type="ECO:0000256" key="4">
    <source>
        <dbReference type="ARBA" id="ARBA00011496"/>
    </source>
</evidence>
<evidence type="ECO:0000313" key="11">
    <source>
        <dbReference type="EMBL" id="SKA59488.1"/>
    </source>
</evidence>
<feature type="binding site" evidence="9">
    <location>
        <position position="125"/>
    </location>
    <ligand>
        <name>L-histidine</name>
        <dbReference type="ChEBI" id="CHEBI:57595"/>
    </ligand>
</feature>
<evidence type="ECO:0000256" key="7">
    <source>
        <dbReference type="ARBA" id="ARBA00025246"/>
    </source>
</evidence>
<dbReference type="InterPro" id="IPR006195">
    <property type="entry name" value="aa-tRNA-synth_II"/>
</dbReference>
<keyword evidence="12" id="KW-1185">Reference proteome</keyword>
<evidence type="ECO:0000256" key="3">
    <source>
        <dbReference type="ARBA" id="ARBA00005539"/>
    </source>
</evidence>
<sequence>MDKVLLHTPEGVRDIYASEMEKKVTITDNIHKVFRRNGFRDIQTPMFEYFDIFNKERGSVASKNMYKFFDREGYTLVLRPDMTPSIARCAAKYYTDTKSPIRFCYNGNTFINNAEHQGKLKEFTQMGCELISDNSSDADADMIAVLVESLLEAGLRDFKISIGEAGFYKGLIEECNIDEETEDQLTQMIVNKNNFGMEDILDGKGIEQKYKDMFMKLPELFGGIEVLEKADDITDVKKSEKSLERLRKVYDILKIYGLEEYVSFDLGMISYYKYYTGIIFNAYTYKTGDAIATGGRYDNLLAQFGKNAPAIGFAINVDTLMTALMRQNIEIKNDDENVCVLFKHFNRKVAIDLAKSLRSKGVNVSLTRKSSSIDDEVYLNGAKEDGNTKAYYILNNTDMYIYDLANDKKEEVKIDTYMK</sequence>
<evidence type="ECO:0000256" key="9">
    <source>
        <dbReference type="PIRSR" id="PIRSR001549-1"/>
    </source>
</evidence>
<dbReference type="PIRSF" id="PIRSF001549">
    <property type="entry name" value="His-tRNA_synth"/>
    <property type="match status" value="1"/>
</dbReference>
<feature type="binding site" evidence="9">
    <location>
        <begin position="274"/>
        <end position="275"/>
    </location>
    <ligand>
        <name>L-histidine</name>
        <dbReference type="ChEBI" id="CHEBI:57595"/>
    </ligand>
</feature>
<dbReference type="Gene3D" id="3.30.930.10">
    <property type="entry name" value="Bira Bifunctional Protein, Domain 2"/>
    <property type="match status" value="1"/>
</dbReference>
<proteinExistence type="inferred from homology"/>
<dbReference type="EMBL" id="FUXZ01000002">
    <property type="protein sequence ID" value="SKA59488.1"/>
    <property type="molecule type" value="Genomic_DNA"/>
</dbReference>
<dbReference type="PANTHER" id="PTHR43707:SF1">
    <property type="entry name" value="HISTIDINE--TRNA LIGASE, MITOCHONDRIAL-RELATED"/>
    <property type="match status" value="1"/>
</dbReference>
<dbReference type="InterPro" id="IPR041715">
    <property type="entry name" value="HisRS-like_core"/>
</dbReference>
<keyword evidence="11" id="KW-0328">Glycosyltransferase</keyword>
<dbReference type="InterPro" id="IPR045864">
    <property type="entry name" value="aa-tRNA-synth_II/BPL/LPL"/>
</dbReference>
<keyword evidence="8" id="KW-0368">Histidine biosynthesis</keyword>
<evidence type="ECO:0000256" key="5">
    <source>
        <dbReference type="ARBA" id="ARBA00020397"/>
    </source>
</evidence>
<evidence type="ECO:0000256" key="6">
    <source>
        <dbReference type="ARBA" id="ARBA00022490"/>
    </source>
</evidence>
<comment type="subcellular location">
    <subcellularLocation>
        <location evidence="1 8">Cytoplasm</location>
    </subcellularLocation>
</comment>
<dbReference type="AlphaFoldDB" id="A0A1T4V3J3"/>
<feature type="binding site" evidence="9">
    <location>
        <position position="129"/>
    </location>
    <ligand>
        <name>L-histidine</name>
        <dbReference type="ChEBI" id="CHEBI:57595"/>
    </ligand>
</feature>
<comment type="function">
    <text evidence="7 8">Required for the first step of histidine biosynthesis. May allow the feedback regulation of ATP phosphoribosyltransferase activity by histidine.</text>
</comment>
<reference evidence="11 12" key="1">
    <citation type="submission" date="2017-02" db="EMBL/GenBank/DDBJ databases">
        <authorList>
            <person name="Peterson S.W."/>
        </authorList>
    </citation>
    <scope>NUCLEOTIDE SEQUENCE [LARGE SCALE GENOMIC DNA]</scope>
    <source>
        <strain evidence="11 12">ATCC 35992</strain>
    </source>
</reference>
<dbReference type="GO" id="GO:0004821">
    <property type="term" value="F:histidine-tRNA ligase activity"/>
    <property type="evidence" value="ECO:0007669"/>
    <property type="project" value="TreeGrafter"/>
</dbReference>
<dbReference type="PANTHER" id="PTHR43707">
    <property type="entry name" value="HISTIDYL-TRNA SYNTHETASE"/>
    <property type="match status" value="1"/>
</dbReference>
<dbReference type="Proteomes" id="UP000190814">
    <property type="component" value="Unassembled WGS sequence"/>
</dbReference>
<dbReference type="SUPFAM" id="SSF55681">
    <property type="entry name" value="Class II aaRS and biotin synthetases"/>
    <property type="match status" value="1"/>
</dbReference>
<dbReference type="InterPro" id="IPR004516">
    <property type="entry name" value="HisRS/HisZ"/>
</dbReference>
<comment type="miscellaneous">
    <text evidence="8">This function is generally fulfilled by the C-terminal part of HisG, which is missing in some bacteria such as this one.</text>
</comment>
<accession>A0A1T4V3J3</accession>
<dbReference type="UniPathway" id="UPA00031">
    <property type="reaction ID" value="UER00006"/>
</dbReference>
<evidence type="ECO:0000313" key="12">
    <source>
        <dbReference type="Proteomes" id="UP000190814"/>
    </source>
</evidence>
<protein>
    <recommendedName>
        <fullName evidence="5 8">ATP phosphoribosyltransferase regulatory subunit</fullName>
    </recommendedName>
</protein>
<keyword evidence="8" id="KW-0028">Amino-acid biosynthesis</keyword>
<feature type="domain" description="Aminoacyl-transfer RNA synthetases class-II family profile" evidence="10">
    <location>
        <begin position="26"/>
        <end position="412"/>
    </location>
</feature>
<organism evidence="11 12">
    <name type="scientific">Eubacterium uniforme</name>
    <dbReference type="NCBI Taxonomy" id="39495"/>
    <lineage>
        <taxon>Bacteria</taxon>
        <taxon>Bacillati</taxon>
        <taxon>Bacillota</taxon>
        <taxon>Clostridia</taxon>
        <taxon>Eubacteriales</taxon>
        <taxon>Eubacteriaceae</taxon>
        <taxon>Eubacterium</taxon>
    </lineage>
</organism>
<dbReference type="GO" id="GO:0006427">
    <property type="term" value="P:histidyl-tRNA aminoacylation"/>
    <property type="evidence" value="ECO:0007669"/>
    <property type="project" value="TreeGrafter"/>
</dbReference>
<dbReference type="GO" id="GO:0005737">
    <property type="term" value="C:cytoplasm"/>
    <property type="evidence" value="ECO:0007669"/>
    <property type="project" value="UniProtKB-SubCell"/>
</dbReference>
<dbReference type="GO" id="GO:0016757">
    <property type="term" value="F:glycosyltransferase activity"/>
    <property type="evidence" value="ECO:0007669"/>
    <property type="project" value="UniProtKB-KW"/>
</dbReference>
<keyword evidence="6 8" id="KW-0963">Cytoplasm</keyword>
<dbReference type="NCBIfam" id="TIGR00443">
    <property type="entry name" value="hisZ_biosyn_reg"/>
    <property type="match status" value="1"/>
</dbReference>
<evidence type="ECO:0000259" key="10">
    <source>
        <dbReference type="PROSITE" id="PS50862"/>
    </source>
</evidence>
<dbReference type="HAMAP" id="MF_00125">
    <property type="entry name" value="HisZ"/>
    <property type="match status" value="1"/>
</dbReference>
<dbReference type="InterPro" id="IPR004517">
    <property type="entry name" value="HisZ"/>
</dbReference>
<keyword evidence="11" id="KW-0808">Transferase</keyword>
<dbReference type="GO" id="GO:0000105">
    <property type="term" value="P:L-histidine biosynthetic process"/>
    <property type="evidence" value="ECO:0007669"/>
    <property type="project" value="UniProtKB-UniRule"/>
</dbReference>
<dbReference type="PROSITE" id="PS50862">
    <property type="entry name" value="AA_TRNA_LIGASE_II"/>
    <property type="match status" value="1"/>
</dbReference>
<evidence type="ECO:0000256" key="1">
    <source>
        <dbReference type="ARBA" id="ARBA00004496"/>
    </source>
</evidence>
<name>A0A1T4V3J3_9FIRM</name>
<dbReference type="CDD" id="cd00773">
    <property type="entry name" value="HisRS-like_core"/>
    <property type="match status" value="1"/>
</dbReference>
<evidence type="ECO:0000256" key="8">
    <source>
        <dbReference type="HAMAP-Rule" id="MF_00125"/>
    </source>
</evidence>
<comment type="pathway">
    <text evidence="2 8">Amino-acid biosynthesis; L-histidine biosynthesis; L-histidine from 5-phospho-alpha-D-ribose 1-diphosphate: step 1/9.</text>
</comment>
<dbReference type="Pfam" id="PF13393">
    <property type="entry name" value="tRNA-synt_His"/>
    <property type="match status" value="1"/>
</dbReference>
<dbReference type="STRING" id="39495.SAMN02745111_00006"/>
<gene>
    <name evidence="8" type="primary">hisZ</name>
    <name evidence="11" type="ORF">SAMN02745111_00006</name>
</gene>